<evidence type="ECO:0000259" key="4">
    <source>
        <dbReference type="Pfam" id="PF00330"/>
    </source>
</evidence>
<dbReference type="InterPro" id="IPR001030">
    <property type="entry name" value="Acoase/IPM_deHydtase_lsu_aba"/>
</dbReference>
<dbReference type="Pfam" id="PF00330">
    <property type="entry name" value="Aconitase"/>
    <property type="match status" value="1"/>
</dbReference>
<evidence type="ECO:0000256" key="3">
    <source>
        <dbReference type="ARBA" id="ARBA00023014"/>
    </source>
</evidence>
<name>A0A2N9F3T8_FAGSY</name>
<evidence type="ECO:0000313" key="5">
    <source>
        <dbReference type="EMBL" id="SPC85636.1"/>
    </source>
</evidence>
<keyword evidence="1" id="KW-0479">Metal-binding</keyword>
<dbReference type="PANTHER" id="PTHR11670">
    <property type="entry name" value="ACONITASE/IRON-RESPONSIVE ELEMENT FAMILY MEMBER"/>
    <property type="match status" value="1"/>
</dbReference>
<dbReference type="InterPro" id="IPR036008">
    <property type="entry name" value="Aconitase_4Fe-4S_dom"/>
</dbReference>
<sequence>MRFQRCLIVGVSPESSPSNFQTPKLSSVNLEYLGRVVFNNDGILYPDSVVGTDSHTTMIDGLGVAGWGQMSMVLPGVVGFKLAGKLSNGVTATDLVLTVTQMLRKHGVVGKFVEFYGEGMGELSLADRATIANMSPEYGATMGFFPVDHVTLQYLKLTGRSDETVSMIEAYLRANKMFVDYNEPQQEKVYTSYLQLDLADVEPCVSGPKRYALFNRHLLIFGVLGEMILPRKCSTNGGELGIEDCF</sequence>
<dbReference type="InterPro" id="IPR015931">
    <property type="entry name" value="Acnase/IPM_dHydase_lsu_aba_1/3"/>
</dbReference>
<feature type="domain" description="Aconitase/3-isopropylmalate dehydratase large subunit alpha/beta/alpha" evidence="4">
    <location>
        <begin position="28"/>
        <end position="210"/>
    </location>
</feature>
<gene>
    <name evidence="5" type="ORF">FSB_LOCUS13518</name>
</gene>
<accession>A0A2N9F3T8</accession>
<dbReference type="AlphaFoldDB" id="A0A2N9F3T8"/>
<dbReference type="InterPro" id="IPR006249">
    <property type="entry name" value="Aconitase/IRP2"/>
</dbReference>
<dbReference type="SUPFAM" id="SSF53732">
    <property type="entry name" value="Aconitase iron-sulfur domain"/>
    <property type="match status" value="1"/>
</dbReference>
<dbReference type="GO" id="GO:0046872">
    <property type="term" value="F:metal ion binding"/>
    <property type="evidence" value="ECO:0007669"/>
    <property type="project" value="UniProtKB-KW"/>
</dbReference>
<proteinExistence type="predicted"/>
<keyword evidence="2" id="KW-0408">Iron</keyword>
<protein>
    <recommendedName>
        <fullName evidence="4">Aconitase/3-isopropylmalate dehydratase large subunit alpha/beta/alpha domain-containing protein</fullName>
    </recommendedName>
</protein>
<evidence type="ECO:0000256" key="2">
    <source>
        <dbReference type="ARBA" id="ARBA00023004"/>
    </source>
</evidence>
<dbReference type="Gene3D" id="3.30.499.10">
    <property type="entry name" value="Aconitase, domain 3"/>
    <property type="match status" value="1"/>
</dbReference>
<reference evidence="5" key="1">
    <citation type="submission" date="2018-02" db="EMBL/GenBank/DDBJ databases">
        <authorList>
            <person name="Cohen D.B."/>
            <person name="Kent A.D."/>
        </authorList>
    </citation>
    <scope>NUCLEOTIDE SEQUENCE</scope>
</reference>
<keyword evidence="3" id="KW-0411">Iron-sulfur</keyword>
<organism evidence="5">
    <name type="scientific">Fagus sylvatica</name>
    <name type="common">Beechnut</name>
    <dbReference type="NCBI Taxonomy" id="28930"/>
    <lineage>
        <taxon>Eukaryota</taxon>
        <taxon>Viridiplantae</taxon>
        <taxon>Streptophyta</taxon>
        <taxon>Embryophyta</taxon>
        <taxon>Tracheophyta</taxon>
        <taxon>Spermatophyta</taxon>
        <taxon>Magnoliopsida</taxon>
        <taxon>eudicotyledons</taxon>
        <taxon>Gunneridae</taxon>
        <taxon>Pentapetalae</taxon>
        <taxon>rosids</taxon>
        <taxon>fabids</taxon>
        <taxon>Fagales</taxon>
        <taxon>Fagaceae</taxon>
        <taxon>Fagus</taxon>
    </lineage>
</organism>
<dbReference type="GO" id="GO:0051536">
    <property type="term" value="F:iron-sulfur cluster binding"/>
    <property type="evidence" value="ECO:0007669"/>
    <property type="project" value="UniProtKB-KW"/>
</dbReference>
<dbReference type="EMBL" id="OIVN01000791">
    <property type="protein sequence ID" value="SPC85636.1"/>
    <property type="molecule type" value="Genomic_DNA"/>
</dbReference>
<evidence type="ECO:0000256" key="1">
    <source>
        <dbReference type="ARBA" id="ARBA00022723"/>
    </source>
</evidence>